<dbReference type="AlphaFoldDB" id="A0A8K0N573"/>
<dbReference type="GO" id="GO:0004252">
    <property type="term" value="F:serine-type endopeptidase activity"/>
    <property type="evidence" value="ECO:0007669"/>
    <property type="project" value="UniProtKB-UniRule"/>
</dbReference>
<feature type="domain" description="Peptidase S8/S53" evidence="12">
    <location>
        <begin position="141"/>
        <end position="590"/>
    </location>
</feature>
<keyword evidence="7 10" id="KW-0720">Serine protease</keyword>
<dbReference type="InterPro" id="IPR045051">
    <property type="entry name" value="SBT"/>
</dbReference>
<dbReference type="InterPro" id="IPR023827">
    <property type="entry name" value="Peptidase_S8_Asp-AS"/>
</dbReference>
<dbReference type="FunFam" id="3.40.50.200:FF:000006">
    <property type="entry name" value="Subtilisin-like protease SBT1.5"/>
    <property type="match status" value="1"/>
</dbReference>
<dbReference type="Gene3D" id="2.60.40.2310">
    <property type="match status" value="1"/>
</dbReference>
<dbReference type="InterPro" id="IPR015500">
    <property type="entry name" value="Peptidase_S8_subtilisin-rel"/>
</dbReference>
<sequence>MESQSLLILLHLFFFILFSPYSVSARNHVRVSTVGVEASELQTYVVHVQPPLSTVFATSTDRETWYKSFLPETPARMVHTYTNVASGFAARLTKQELEDIKKKPGFVHAYPDRLYSLQTTHTPEFLGLQLNSGFWNDANYGKGVIVGMLDTGIFPDHPSFSGDGMPPPPAKWKGRCDFNASLCNNKLIGARTFLSGAMAMKGRGVAATPPVDDEGHGTHTASTAAGALVAGANVLGNANGTASGMAPLAHLAIYKVCSEFGCANSDILAAMDAAVADGVDVLSLSLGGESVPFYQDSIAIGGFGAINNGVFVSCAAGNFGPNGSTLSNEAPWLLTVAASTMDRNIRVTVKLGNGLEFNGESLYQPQMYTPTFYPLVYASAGPKPDAVFCGNGSLDGLDVKGKIVLCDRGGGIARIDKGVTVQSAGGVGLILTNGPLDGYSTIADPHVLPASHVGYSDGVKIKSYIGTSSKPTASFIFKGTILGTSPAPAITSFSSRGPSLASPGILKPDITGPGVSVLAAWPFDVGPPTVNSTGPTFNIISGTSMSTPHLSGIAALLKATHPDWSPAAIKSAIMTTADILDRSGEPIVNEQYLPADLFALGAGHVNPVKANDPGLVYDLSAGDYIPYLCGLGYTSSQVTAIVRQSVNCLVSKNITEAELNYPSISVSLGAATSSITVERTVKNVGEAMSEYSAEVDTPYGVAVSVTPMKLQFSELNQEMKFYVTFSASSSSRGAMRFSQGYLNWVSEKRMVRSPISVTFGK</sequence>
<dbReference type="Pfam" id="PF02225">
    <property type="entry name" value="PA"/>
    <property type="match status" value="1"/>
</dbReference>
<keyword evidence="4 10" id="KW-0645">Protease</keyword>
<dbReference type="Pfam" id="PF17766">
    <property type="entry name" value="fn3_6"/>
    <property type="match status" value="1"/>
</dbReference>
<feature type="domain" description="Subtilisin-like protease fibronectin type-III" evidence="15">
    <location>
        <begin position="658"/>
        <end position="757"/>
    </location>
</feature>
<evidence type="ECO:0000259" key="15">
    <source>
        <dbReference type="Pfam" id="PF17766"/>
    </source>
</evidence>
<comment type="caution">
    <text evidence="16">The sequence shown here is derived from an EMBL/GenBank/DDBJ whole genome shotgun (WGS) entry which is preliminary data.</text>
</comment>
<dbReference type="InterPro" id="IPR041469">
    <property type="entry name" value="Subtilisin-like_FN3"/>
</dbReference>
<evidence type="ECO:0000256" key="1">
    <source>
        <dbReference type="ARBA" id="ARBA00004613"/>
    </source>
</evidence>
<organism evidence="16 17">
    <name type="scientific">Cocos nucifera</name>
    <name type="common">Coconut palm</name>
    <dbReference type="NCBI Taxonomy" id="13894"/>
    <lineage>
        <taxon>Eukaryota</taxon>
        <taxon>Viridiplantae</taxon>
        <taxon>Streptophyta</taxon>
        <taxon>Embryophyta</taxon>
        <taxon>Tracheophyta</taxon>
        <taxon>Spermatophyta</taxon>
        <taxon>Magnoliopsida</taxon>
        <taxon>Liliopsida</taxon>
        <taxon>Arecaceae</taxon>
        <taxon>Arecoideae</taxon>
        <taxon>Cocoseae</taxon>
        <taxon>Attaleinae</taxon>
        <taxon>Cocos</taxon>
    </lineage>
</organism>
<dbReference type="Pfam" id="PF05922">
    <property type="entry name" value="Inhibitor_I9"/>
    <property type="match status" value="1"/>
</dbReference>
<dbReference type="PRINTS" id="PR00723">
    <property type="entry name" value="SUBTILISIN"/>
</dbReference>
<evidence type="ECO:0000256" key="7">
    <source>
        <dbReference type="ARBA" id="ARBA00022825"/>
    </source>
</evidence>
<keyword evidence="8" id="KW-0325">Glycoprotein</keyword>
<evidence type="ECO:0000256" key="8">
    <source>
        <dbReference type="ARBA" id="ARBA00023180"/>
    </source>
</evidence>
<dbReference type="PROSITE" id="PS51892">
    <property type="entry name" value="SUBTILASE"/>
    <property type="match status" value="1"/>
</dbReference>
<dbReference type="InterPro" id="IPR003137">
    <property type="entry name" value="PA_domain"/>
</dbReference>
<dbReference type="Gene3D" id="3.30.70.80">
    <property type="entry name" value="Peptidase S8 propeptide/proteinase inhibitor I9"/>
    <property type="match status" value="1"/>
</dbReference>
<dbReference type="PROSITE" id="PS00136">
    <property type="entry name" value="SUBTILASE_ASP"/>
    <property type="match status" value="1"/>
</dbReference>
<dbReference type="GO" id="GO:0005576">
    <property type="term" value="C:extracellular region"/>
    <property type="evidence" value="ECO:0007669"/>
    <property type="project" value="UniProtKB-SubCell"/>
</dbReference>
<feature type="domain" description="PA" evidence="13">
    <location>
        <begin position="373"/>
        <end position="461"/>
    </location>
</feature>
<evidence type="ECO:0000259" key="14">
    <source>
        <dbReference type="Pfam" id="PF05922"/>
    </source>
</evidence>
<feature type="chain" id="PRO_5035447023" evidence="11">
    <location>
        <begin position="26"/>
        <end position="761"/>
    </location>
</feature>
<dbReference type="InterPro" id="IPR036852">
    <property type="entry name" value="Peptidase_S8/S53_dom_sf"/>
</dbReference>
<evidence type="ECO:0000313" key="16">
    <source>
        <dbReference type="EMBL" id="KAG1355027.1"/>
    </source>
</evidence>
<dbReference type="CDD" id="cd02120">
    <property type="entry name" value="PA_subtilisin_like"/>
    <property type="match status" value="1"/>
</dbReference>
<dbReference type="OrthoDB" id="206201at2759"/>
<keyword evidence="17" id="KW-1185">Reference proteome</keyword>
<comment type="subcellular location">
    <subcellularLocation>
        <location evidence="1">Secreted</location>
    </subcellularLocation>
</comment>
<evidence type="ECO:0000256" key="2">
    <source>
        <dbReference type="ARBA" id="ARBA00011073"/>
    </source>
</evidence>
<keyword evidence="5 11" id="KW-0732">Signal</keyword>
<evidence type="ECO:0000313" key="17">
    <source>
        <dbReference type="Proteomes" id="UP000797356"/>
    </source>
</evidence>
<dbReference type="GO" id="GO:0006508">
    <property type="term" value="P:proteolysis"/>
    <property type="evidence" value="ECO:0007669"/>
    <property type="project" value="UniProtKB-KW"/>
</dbReference>
<feature type="domain" description="Inhibitor I9" evidence="14">
    <location>
        <begin position="43"/>
        <end position="118"/>
    </location>
</feature>
<accession>A0A8K0N573</accession>
<dbReference type="Gene3D" id="3.50.30.30">
    <property type="match status" value="1"/>
</dbReference>
<dbReference type="InterPro" id="IPR037045">
    <property type="entry name" value="S8pro/Inhibitor_I9_sf"/>
</dbReference>
<evidence type="ECO:0000256" key="3">
    <source>
        <dbReference type="ARBA" id="ARBA00022525"/>
    </source>
</evidence>
<reference evidence="16" key="1">
    <citation type="journal article" date="2017" name="Gigascience">
        <title>The genome draft of coconut (Cocos nucifera).</title>
        <authorList>
            <person name="Xiao Y."/>
            <person name="Xu P."/>
            <person name="Fan H."/>
            <person name="Baudouin L."/>
            <person name="Xia W."/>
            <person name="Bocs S."/>
            <person name="Xu J."/>
            <person name="Li Q."/>
            <person name="Guo A."/>
            <person name="Zhou L."/>
            <person name="Li J."/>
            <person name="Wu Y."/>
            <person name="Ma Z."/>
            <person name="Armero A."/>
            <person name="Issali A.E."/>
            <person name="Liu N."/>
            <person name="Peng M."/>
            <person name="Yang Y."/>
        </authorList>
    </citation>
    <scope>NUCLEOTIDE SEQUENCE</scope>
    <source>
        <tissue evidence="16">Spear leaf of Hainan Tall coconut</tissue>
    </source>
</reference>
<evidence type="ECO:0000256" key="9">
    <source>
        <dbReference type="PIRSR" id="PIRSR615500-1"/>
    </source>
</evidence>
<evidence type="ECO:0000256" key="10">
    <source>
        <dbReference type="PROSITE-ProRule" id="PRU01240"/>
    </source>
</evidence>
<keyword evidence="6 10" id="KW-0378">Hydrolase</keyword>
<dbReference type="CDD" id="cd04852">
    <property type="entry name" value="Peptidases_S8_3"/>
    <property type="match status" value="1"/>
</dbReference>
<proteinExistence type="inferred from homology"/>
<dbReference type="FunFam" id="3.50.30.30:FF:000005">
    <property type="entry name" value="subtilisin-like protease SBT1.5"/>
    <property type="match status" value="1"/>
</dbReference>
<dbReference type="EMBL" id="CM017878">
    <property type="protein sequence ID" value="KAG1355027.1"/>
    <property type="molecule type" value="Genomic_DNA"/>
</dbReference>
<evidence type="ECO:0000256" key="4">
    <source>
        <dbReference type="ARBA" id="ARBA00022670"/>
    </source>
</evidence>
<dbReference type="SUPFAM" id="SSF52025">
    <property type="entry name" value="PA domain"/>
    <property type="match status" value="1"/>
</dbReference>
<keyword evidence="3" id="KW-0964">Secreted</keyword>
<gene>
    <name evidence="16" type="ORF">COCNU_07G011390</name>
</gene>
<evidence type="ECO:0000256" key="6">
    <source>
        <dbReference type="ARBA" id="ARBA00022801"/>
    </source>
</evidence>
<dbReference type="Gene3D" id="3.40.50.200">
    <property type="entry name" value="Peptidase S8/S53 domain"/>
    <property type="match status" value="1"/>
</dbReference>
<name>A0A8K0N573_COCNU</name>
<reference evidence="16" key="2">
    <citation type="submission" date="2019-07" db="EMBL/GenBank/DDBJ databases">
        <authorList>
            <person name="Yang Y."/>
            <person name="Bocs S."/>
            <person name="Baudouin L."/>
        </authorList>
    </citation>
    <scope>NUCLEOTIDE SEQUENCE</scope>
    <source>
        <tissue evidence="16">Spear leaf of Hainan Tall coconut</tissue>
    </source>
</reference>
<dbReference type="InterPro" id="IPR010259">
    <property type="entry name" value="S8pro/Inhibitor_I9"/>
</dbReference>
<dbReference type="Proteomes" id="UP000797356">
    <property type="component" value="Chromosome 7"/>
</dbReference>
<feature type="active site" description="Charge relay system" evidence="9 10">
    <location>
        <position position="150"/>
    </location>
</feature>
<feature type="signal peptide" evidence="11">
    <location>
        <begin position="1"/>
        <end position="25"/>
    </location>
</feature>
<feature type="active site" description="Charge relay system" evidence="9 10">
    <location>
        <position position="216"/>
    </location>
</feature>
<dbReference type="InterPro" id="IPR034197">
    <property type="entry name" value="Peptidases_S8_3"/>
</dbReference>
<dbReference type="SUPFAM" id="SSF52743">
    <property type="entry name" value="Subtilisin-like"/>
    <property type="match status" value="1"/>
</dbReference>
<comment type="similarity">
    <text evidence="2 10">Belongs to the peptidase S8 family.</text>
</comment>
<evidence type="ECO:0000259" key="12">
    <source>
        <dbReference type="Pfam" id="PF00082"/>
    </source>
</evidence>
<protein>
    <submittedName>
        <fullName evidence="16">Subtilisin-like protease SBT1.5</fullName>
    </submittedName>
</protein>
<evidence type="ECO:0000259" key="13">
    <source>
        <dbReference type="Pfam" id="PF02225"/>
    </source>
</evidence>
<dbReference type="InterPro" id="IPR046450">
    <property type="entry name" value="PA_dom_sf"/>
</dbReference>
<evidence type="ECO:0000256" key="5">
    <source>
        <dbReference type="ARBA" id="ARBA00022729"/>
    </source>
</evidence>
<dbReference type="FunFam" id="2.60.40.2310:FF:000001">
    <property type="entry name" value="Subtilisin-like protease SBT1.5"/>
    <property type="match status" value="1"/>
</dbReference>
<dbReference type="Pfam" id="PF00082">
    <property type="entry name" value="Peptidase_S8"/>
    <property type="match status" value="1"/>
</dbReference>
<evidence type="ECO:0000256" key="11">
    <source>
        <dbReference type="SAM" id="SignalP"/>
    </source>
</evidence>
<dbReference type="PANTHER" id="PTHR10795">
    <property type="entry name" value="PROPROTEIN CONVERTASE SUBTILISIN/KEXIN"/>
    <property type="match status" value="1"/>
</dbReference>
<feature type="active site" description="Charge relay system" evidence="9 10">
    <location>
        <position position="544"/>
    </location>
</feature>
<dbReference type="InterPro" id="IPR000209">
    <property type="entry name" value="Peptidase_S8/S53_dom"/>
</dbReference>